<evidence type="ECO:0000256" key="2">
    <source>
        <dbReference type="ARBA" id="ARBA00022946"/>
    </source>
</evidence>
<feature type="repeat" description="PPR" evidence="3">
    <location>
        <begin position="279"/>
        <end position="313"/>
    </location>
</feature>
<dbReference type="Proteomes" id="UP000007015">
    <property type="component" value="Chromosome 2"/>
</dbReference>
<protein>
    <recommendedName>
        <fullName evidence="4">DYW domain-containing protein</fullName>
    </recommendedName>
</protein>
<name>A2X5Z2_ORYSI</name>
<dbReference type="SUPFAM" id="SSF48452">
    <property type="entry name" value="TPR-like"/>
    <property type="match status" value="1"/>
</dbReference>
<dbReference type="STRING" id="39946.A2X5Z2"/>
<feature type="repeat" description="PPR" evidence="3">
    <location>
        <begin position="175"/>
        <end position="209"/>
    </location>
</feature>
<dbReference type="PROSITE" id="PS51375">
    <property type="entry name" value="PPR"/>
    <property type="match status" value="4"/>
</dbReference>
<keyword evidence="6" id="KW-1185">Reference proteome</keyword>
<feature type="domain" description="DYW" evidence="4">
    <location>
        <begin position="493"/>
        <end position="565"/>
    </location>
</feature>
<keyword evidence="1" id="KW-0677">Repeat</keyword>
<dbReference type="GO" id="GO:0008270">
    <property type="term" value="F:zinc ion binding"/>
    <property type="evidence" value="ECO:0007669"/>
    <property type="project" value="InterPro"/>
</dbReference>
<organism evidence="5 6">
    <name type="scientific">Oryza sativa subsp. indica</name>
    <name type="common">Rice</name>
    <dbReference type="NCBI Taxonomy" id="39946"/>
    <lineage>
        <taxon>Eukaryota</taxon>
        <taxon>Viridiplantae</taxon>
        <taxon>Streptophyta</taxon>
        <taxon>Embryophyta</taxon>
        <taxon>Tracheophyta</taxon>
        <taxon>Spermatophyta</taxon>
        <taxon>Magnoliopsida</taxon>
        <taxon>Liliopsida</taxon>
        <taxon>Poales</taxon>
        <taxon>Poaceae</taxon>
        <taxon>BOP clade</taxon>
        <taxon>Oryzoideae</taxon>
        <taxon>Oryzeae</taxon>
        <taxon>Oryzinae</taxon>
        <taxon>Oryza</taxon>
        <taxon>Oryza sativa</taxon>
    </lineage>
</organism>
<dbReference type="Gramene" id="BGIOSGA008413-TA">
    <property type="protein sequence ID" value="BGIOSGA008413-PA"/>
    <property type="gene ID" value="BGIOSGA008413"/>
</dbReference>
<feature type="repeat" description="PPR" evidence="3">
    <location>
        <begin position="314"/>
        <end position="348"/>
    </location>
</feature>
<dbReference type="EMBL" id="CM000127">
    <property type="protein sequence ID" value="EAY86252.1"/>
    <property type="molecule type" value="Genomic_DNA"/>
</dbReference>
<dbReference type="Gene3D" id="1.25.40.10">
    <property type="entry name" value="Tetratricopeptide repeat domain"/>
    <property type="match status" value="3"/>
</dbReference>
<evidence type="ECO:0000256" key="3">
    <source>
        <dbReference type="PROSITE-ProRule" id="PRU00708"/>
    </source>
</evidence>
<dbReference type="NCBIfam" id="TIGR00756">
    <property type="entry name" value="PPR"/>
    <property type="match status" value="5"/>
</dbReference>
<evidence type="ECO:0000256" key="1">
    <source>
        <dbReference type="ARBA" id="ARBA00022737"/>
    </source>
</evidence>
<dbReference type="Pfam" id="PF14432">
    <property type="entry name" value="DYW_deaminase"/>
    <property type="match status" value="1"/>
</dbReference>
<dbReference type="InterPro" id="IPR011990">
    <property type="entry name" value="TPR-like_helical_dom_sf"/>
</dbReference>
<dbReference type="Pfam" id="PF01535">
    <property type="entry name" value="PPR"/>
    <property type="match status" value="4"/>
</dbReference>
<dbReference type="FunFam" id="1.25.40.10:FF:000184">
    <property type="entry name" value="Pentatricopeptide repeat-containing protein, chloroplastic"/>
    <property type="match status" value="1"/>
</dbReference>
<dbReference type="InterPro" id="IPR002885">
    <property type="entry name" value="PPR_rpt"/>
</dbReference>
<dbReference type="GO" id="GO:0009451">
    <property type="term" value="P:RNA modification"/>
    <property type="evidence" value="ECO:0007669"/>
    <property type="project" value="InterPro"/>
</dbReference>
<reference evidence="5 6" key="1">
    <citation type="journal article" date="2005" name="PLoS Biol.">
        <title>The genomes of Oryza sativa: a history of duplications.</title>
        <authorList>
            <person name="Yu J."/>
            <person name="Wang J."/>
            <person name="Lin W."/>
            <person name="Li S."/>
            <person name="Li H."/>
            <person name="Zhou J."/>
            <person name="Ni P."/>
            <person name="Dong W."/>
            <person name="Hu S."/>
            <person name="Zeng C."/>
            <person name="Zhang J."/>
            <person name="Zhang Y."/>
            <person name="Li R."/>
            <person name="Xu Z."/>
            <person name="Li S."/>
            <person name="Li X."/>
            <person name="Zheng H."/>
            <person name="Cong L."/>
            <person name="Lin L."/>
            <person name="Yin J."/>
            <person name="Geng J."/>
            <person name="Li G."/>
            <person name="Shi J."/>
            <person name="Liu J."/>
            <person name="Lv H."/>
            <person name="Li J."/>
            <person name="Wang J."/>
            <person name="Deng Y."/>
            <person name="Ran L."/>
            <person name="Shi X."/>
            <person name="Wang X."/>
            <person name="Wu Q."/>
            <person name="Li C."/>
            <person name="Ren X."/>
            <person name="Wang J."/>
            <person name="Wang X."/>
            <person name="Li D."/>
            <person name="Liu D."/>
            <person name="Zhang X."/>
            <person name="Ji Z."/>
            <person name="Zhao W."/>
            <person name="Sun Y."/>
            <person name="Zhang Z."/>
            <person name="Bao J."/>
            <person name="Han Y."/>
            <person name="Dong L."/>
            <person name="Ji J."/>
            <person name="Chen P."/>
            <person name="Wu S."/>
            <person name="Liu J."/>
            <person name="Xiao Y."/>
            <person name="Bu D."/>
            <person name="Tan J."/>
            <person name="Yang L."/>
            <person name="Ye C."/>
            <person name="Zhang J."/>
            <person name="Xu J."/>
            <person name="Zhou Y."/>
            <person name="Yu Y."/>
            <person name="Zhang B."/>
            <person name="Zhuang S."/>
            <person name="Wei H."/>
            <person name="Liu B."/>
            <person name="Lei M."/>
            <person name="Yu H."/>
            <person name="Li Y."/>
            <person name="Xu H."/>
            <person name="Wei S."/>
            <person name="He X."/>
            <person name="Fang L."/>
            <person name="Zhang Z."/>
            <person name="Zhang Y."/>
            <person name="Huang X."/>
            <person name="Su Z."/>
            <person name="Tong W."/>
            <person name="Li J."/>
            <person name="Tong Z."/>
            <person name="Li S."/>
            <person name="Ye J."/>
            <person name="Wang L."/>
            <person name="Fang L."/>
            <person name="Lei T."/>
            <person name="Chen C."/>
            <person name="Chen H."/>
            <person name="Xu Z."/>
            <person name="Li H."/>
            <person name="Huang H."/>
            <person name="Zhang F."/>
            <person name="Xu H."/>
            <person name="Li N."/>
            <person name="Zhao C."/>
            <person name="Li S."/>
            <person name="Dong L."/>
            <person name="Huang Y."/>
            <person name="Li L."/>
            <person name="Xi Y."/>
            <person name="Qi Q."/>
            <person name="Li W."/>
            <person name="Zhang B."/>
            <person name="Hu W."/>
            <person name="Zhang Y."/>
            <person name="Tian X."/>
            <person name="Jiao Y."/>
            <person name="Liang X."/>
            <person name="Jin J."/>
            <person name="Gao L."/>
            <person name="Zheng W."/>
            <person name="Hao B."/>
            <person name="Liu S."/>
            <person name="Wang W."/>
            <person name="Yuan L."/>
            <person name="Cao M."/>
            <person name="McDermott J."/>
            <person name="Samudrala R."/>
            <person name="Wang J."/>
            <person name="Wong G.K."/>
            <person name="Yang H."/>
        </authorList>
    </citation>
    <scope>NUCLEOTIDE SEQUENCE [LARGE SCALE GENOMIC DNA]</scope>
    <source>
        <strain evidence="6">cv. 93-11</strain>
    </source>
</reference>
<dbReference type="InterPro" id="IPR032867">
    <property type="entry name" value="DYW_dom"/>
</dbReference>
<evidence type="ECO:0000259" key="4">
    <source>
        <dbReference type="Pfam" id="PF14432"/>
    </source>
</evidence>
<dbReference type="HOGENOM" id="CLU_002706_37_1_1"/>
<dbReference type="AlphaFoldDB" id="A2X5Z2"/>
<dbReference type="FunFam" id="1.25.40.10:FF:002145">
    <property type="entry name" value="Os02g0552100 protein"/>
    <property type="match status" value="1"/>
</dbReference>
<dbReference type="PANTHER" id="PTHR47926:SF463">
    <property type="entry name" value="PENTATRICOPEPTIDE REPEAT-CONTAINING PROTEIN"/>
    <property type="match status" value="1"/>
</dbReference>
<sequence length="629" mass="69733">MAPALPRRFLPWLRTPPSSSSAAAFSSAPSRGCPLHAALARRGAPAAASLALYARIREEASPPTPFTFSLLLAALASSSSSSPSPSPSAGCARLAAACLAHAQAFKCGALAHPVVTNSLLKLYCSLGLIDRARRVLYSGGAALDVVSWNTMVSGYGKGGDLGAAREVFARMPERNLVSWSAMVDACVRAGEFGEALWVFDRMMREEFRPDVVVLVSVLKACAHLGAVERGRWVHRYLETGSFGGRRGNLMLETALVDMYCKCGCMEDAWQVFDGVHRRDVVLWNAMIGGLAMNGYGERALELFRRMLQKGFMPNESTFIAVLCACTHTGRVDEGKRVFKSMQDYGIKPQREHYGCLADLLGRAGNVEEAEALLLDMPMEPHASQWGALMSSCQMHNDINVGERVGKRLIELEPYDGGRYVVLFNLYAVNGRWEEARTIRQMMEDRGAKKETGLSFIELNGLVHEFISGDTRHPLTRKIYALLEDIERRLQLIGYVKDTSQVIMDMDDEEDKGIALSYHSERLALAFGILNIPQGVPIRIVKNLRVCRDCHVHSKLVSKLYEREIIDGQNTGQGIYGRYISNQGLPTPLGWICLKLRWNSRAFGVRGMAGRQTMESKRWRRSFQNPSLPH</sequence>
<dbReference type="Pfam" id="PF20431">
    <property type="entry name" value="E_motif"/>
    <property type="match status" value="1"/>
</dbReference>
<gene>
    <name evidence="5" type="ORF">OsI_07623</name>
</gene>
<evidence type="ECO:0000313" key="5">
    <source>
        <dbReference type="EMBL" id="EAY86252.1"/>
    </source>
</evidence>
<evidence type="ECO:0000313" key="6">
    <source>
        <dbReference type="Proteomes" id="UP000007015"/>
    </source>
</evidence>
<feature type="repeat" description="PPR" evidence="3">
    <location>
        <begin position="144"/>
        <end position="174"/>
    </location>
</feature>
<keyword evidence="2" id="KW-0809">Transit peptide</keyword>
<dbReference type="GO" id="GO:0003723">
    <property type="term" value="F:RNA binding"/>
    <property type="evidence" value="ECO:0007669"/>
    <property type="project" value="InterPro"/>
</dbReference>
<dbReference type="PANTHER" id="PTHR47926">
    <property type="entry name" value="PENTATRICOPEPTIDE REPEAT-CONTAINING PROTEIN"/>
    <property type="match status" value="1"/>
</dbReference>
<accession>A2X5Z2</accession>
<dbReference type="InterPro" id="IPR046848">
    <property type="entry name" value="E_motif"/>
</dbReference>
<dbReference type="OMA" id="SSCLMHN"/>
<dbReference type="InterPro" id="IPR046960">
    <property type="entry name" value="PPR_At4g14850-like_plant"/>
</dbReference>
<proteinExistence type="predicted"/>
<dbReference type="Pfam" id="PF13041">
    <property type="entry name" value="PPR_2"/>
    <property type="match status" value="1"/>
</dbReference>